<dbReference type="EMBL" id="CDMY01000345">
    <property type="protein sequence ID" value="CEM03602.1"/>
    <property type="molecule type" value="Genomic_DNA"/>
</dbReference>
<dbReference type="VEuPathDB" id="CryptoDB:Vbra_8433"/>
<protein>
    <submittedName>
        <fullName evidence="2">Uncharacterized protein</fullName>
    </submittedName>
</protein>
<keyword evidence="3" id="KW-1185">Reference proteome</keyword>
<dbReference type="PhylomeDB" id="A0A0G4EX71"/>
<dbReference type="Proteomes" id="UP000041254">
    <property type="component" value="Unassembled WGS sequence"/>
</dbReference>
<dbReference type="Pfam" id="PF07004">
    <property type="entry name" value="SHIPPO-rpt"/>
    <property type="match status" value="2"/>
</dbReference>
<gene>
    <name evidence="2" type="ORF">Vbra_8433</name>
</gene>
<organism evidence="2 3">
    <name type="scientific">Vitrella brassicaformis (strain CCMP3155)</name>
    <dbReference type="NCBI Taxonomy" id="1169540"/>
    <lineage>
        <taxon>Eukaryota</taxon>
        <taxon>Sar</taxon>
        <taxon>Alveolata</taxon>
        <taxon>Colpodellida</taxon>
        <taxon>Vitrellaceae</taxon>
        <taxon>Vitrella</taxon>
    </lineage>
</organism>
<evidence type="ECO:0000313" key="2">
    <source>
        <dbReference type="EMBL" id="CEM03602.1"/>
    </source>
</evidence>
<feature type="compositionally biased region" description="Polar residues" evidence="1">
    <location>
        <begin position="1"/>
        <end position="13"/>
    </location>
</feature>
<feature type="region of interest" description="Disordered" evidence="1">
    <location>
        <begin position="1"/>
        <end position="87"/>
    </location>
</feature>
<sequence>MSGTQATSQQLTVLSPIYRPPKWSMPGRRSEGREVTPGPGAYSPGTTKRRQPHWGFGTSKREPFKGGLPPGPGTYDLTMQPKTPKWSMKARQQVKLPPGNTVGLQVTQFGY</sequence>
<dbReference type="AlphaFoldDB" id="A0A0G4EX71"/>
<reference evidence="2 3" key="1">
    <citation type="submission" date="2014-11" db="EMBL/GenBank/DDBJ databases">
        <authorList>
            <person name="Zhu J."/>
            <person name="Qi W."/>
            <person name="Song R."/>
        </authorList>
    </citation>
    <scope>NUCLEOTIDE SEQUENCE [LARGE SCALE GENOMIC DNA]</scope>
</reference>
<name>A0A0G4EX71_VITBC</name>
<dbReference type="InParanoid" id="A0A0G4EX71"/>
<accession>A0A0G4EX71</accession>
<evidence type="ECO:0000313" key="3">
    <source>
        <dbReference type="Proteomes" id="UP000041254"/>
    </source>
</evidence>
<evidence type="ECO:0000256" key="1">
    <source>
        <dbReference type="SAM" id="MobiDB-lite"/>
    </source>
</evidence>
<dbReference type="InterPro" id="IPR010736">
    <property type="entry name" value="SHIPPO-rpt"/>
</dbReference>
<proteinExistence type="predicted"/>